<dbReference type="InterPro" id="IPR002935">
    <property type="entry name" value="SAM_O-MeTrfase"/>
</dbReference>
<sequence length="223" mass="24407">MNKTSYANHAQAWEYAEESALNAESDFLRAQRLRTQAAGFKPGSVTQGAFLKQVARASQAHSIIVLGTGSVVETVRLIEGLDPGSQFTAVDSSAKGADLIRQTFRELNPQNGLRLRAVNARAKAYFPRLNPQDYDLIVVAGEDVNYRDAIEEAPRLLKPRGQMILTDALCSSEDEEAGGVMNPANRSDRALLLRQLAQDCEQNEDFDSCLLPVGTGLLLMAKR</sequence>
<keyword evidence="2" id="KW-0808">Transferase</keyword>
<accession>A0ABM8BBX2</accession>
<reference evidence="4 5" key="1">
    <citation type="journal article" date="2023" name="Microbiol. Spectr.">
        <title>Symbiosis of Carpenter Bees with Uncharacterized Lactic Acid Bacteria Showing NAD Auxotrophy.</title>
        <authorList>
            <person name="Kawasaki S."/>
            <person name="Ozawa K."/>
            <person name="Mori T."/>
            <person name="Yamamoto A."/>
            <person name="Ito M."/>
            <person name="Ohkuma M."/>
            <person name="Sakamoto M."/>
            <person name="Matsutani M."/>
        </authorList>
    </citation>
    <scope>NUCLEOTIDE SEQUENCE [LARGE SCALE GENOMIC DNA]</scope>
    <source>
        <strain evidence="4 5">KimH</strain>
    </source>
</reference>
<evidence type="ECO:0000256" key="1">
    <source>
        <dbReference type="ARBA" id="ARBA00022603"/>
    </source>
</evidence>
<dbReference type="SUPFAM" id="SSF53335">
    <property type="entry name" value="S-adenosyl-L-methionine-dependent methyltransferases"/>
    <property type="match status" value="1"/>
</dbReference>
<gene>
    <name evidence="4" type="primary">safC</name>
    <name evidence="4" type="ORF">KIMH_05290</name>
</gene>
<dbReference type="Gene3D" id="3.40.50.150">
    <property type="entry name" value="Vaccinia Virus protein VP39"/>
    <property type="match status" value="1"/>
</dbReference>
<dbReference type="InterPro" id="IPR029063">
    <property type="entry name" value="SAM-dependent_MTases_sf"/>
</dbReference>
<evidence type="ECO:0000256" key="2">
    <source>
        <dbReference type="ARBA" id="ARBA00022679"/>
    </source>
</evidence>
<keyword evidence="3" id="KW-0949">S-adenosyl-L-methionine</keyword>
<evidence type="ECO:0000313" key="4">
    <source>
        <dbReference type="EMBL" id="BDR54418.1"/>
    </source>
</evidence>
<organism evidence="4 5">
    <name type="scientific">Bombiscardovia apis</name>
    <dbReference type="NCBI Taxonomy" id="2932182"/>
    <lineage>
        <taxon>Bacteria</taxon>
        <taxon>Bacillati</taxon>
        <taxon>Actinomycetota</taxon>
        <taxon>Actinomycetes</taxon>
        <taxon>Bifidobacteriales</taxon>
        <taxon>Bifidobacteriaceae</taxon>
        <taxon>Bombiscardovia</taxon>
    </lineage>
</organism>
<dbReference type="Pfam" id="PF01596">
    <property type="entry name" value="Methyltransf_3"/>
    <property type="match status" value="1"/>
</dbReference>
<keyword evidence="5" id="KW-1185">Reference proteome</keyword>
<dbReference type="CDD" id="cd02440">
    <property type="entry name" value="AdoMet_MTases"/>
    <property type="match status" value="1"/>
</dbReference>
<dbReference type="Proteomes" id="UP001321748">
    <property type="component" value="Chromosome"/>
</dbReference>
<evidence type="ECO:0000313" key="5">
    <source>
        <dbReference type="Proteomes" id="UP001321748"/>
    </source>
</evidence>
<name>A0ABM8BBX2_9BIFI</name>
<evidence type="ECO:0000256" key="3">
    <source>
        <dbReference type="ARBA" id="ARBA00022691"/>
    </source>
</evidence>
<proteinExistence type="predicted"/>
<dbReference type="EMBL" id="AP026800">
    <property type="protein sequence ID" value="BDR54418.1"/>
    <property type="molecule type" value="Genomic_DNA"/>
</dbReference>
<dbReference type="RefSeq" id="WP_317643422.1">
    <property type="nucleotide sequence ID" value="NZ_AP026800.1"/>
</dbReference>
<keyword evidence="1" id="KW-0489">Methyltransferase</keyword>
<protein>
    <submittedName>
        <fullName evidence="4">O-methyltransferase</fullName>
    </submittedName>
</protein>